<organism evidence="1">
    <name type="scientific">Anguilla anguilla</name>
    <name type="common">European freshwater eel</name>
    <name type="synonym">Muraena anguilla</name>
    <dbReference type="NCBI Taxonomy" id="7936"/>
    <lineage>
        <taxon>Eukaryota</taxon>
        <taxon>Metazoa</taxon>
        <taxon>Chordata</taxon>
        <taxon>Craniata</taxon>
        <taxon>Vertebrata</taxon>
        <taxon>Euteleostomi</taxon>
        <taxon>Actinopterygii</taxon>
        <taxon>Neopterygii</taxon>
        <taxon>Teleostei</taxon>
        <taxon>Anguilliformes</taxon>
        <taxon>Anguillidae</taxon>
        <taxon>Anguilla</taxon>
    </lineage>
</organism>
<proteinExistence type="predicted"/>
<accession>A0A0E9SV08</accession>
<dbReference type="EMBL" id="GBXM01063490">
    <property type="protein sequence ID" value="JAH45087.1"/>
    <property type="molecule type" value="Transcribed_RNA"/>
</dbReference>
<dbReference type="AlphaFoldDB" id="A0A0E9SV08"/>
<name>A0A0E9SV08_ANGAN</name>
<reference evidence="1" key="1">
    <citation type="submission" date="2014-11" db="EMBL/GenBank/DDBJ databases">
        <authorList>
            <person name="Amaro Gonzalez C."/>
        </authorList>
    </citation>
    <scope>NUCLEOTIDE SEQUENCE</scope>
</reference>
<evidence type="ECO:0000313" key="1">
    <source>
        <dbReference type="EMBL" id="JAH45087.1"/>
    </source>
</evidence>
<protein>
    <submittedName>
        <fullName evidence="1">Uncharacterized protein</fullName>
    </submittedName>
</protein>
<sequence length="58" mass="6771">MSVDVSHSDSLTQSSYVSSIRSVICSFRLSVFCRTSLWMFWTLLIGFEQQRYSLQLSR</sequence>
<reference evidence="1" key="2">
    <citation type="journal article" date="2015" name="Fish Shellfish Immunol.">
        <title>Early steps in the European eel (Anguilla anguilla)-Vibrio vulnificus interaction in the gills: Role of the RtxA13 toxin.</title>
        <authorList>
            <person name="Callol A."/>
            <person name="Pajuelo D."/>
            <person name="Ebbesson L."/>
            <person name="Teles M."/>
            <person name="MacKenzie S."/>
            <person name="Amaro C."/>
        </authorList>
    </citation>
    <scope>NUCLEOTIDE SEQUENCE</scope>
</reference>